<evidence type="ECO:0000256" key="2">
    <source>
        <dbReference type="ARBA" id="ARBA00022692"/>
    </source>
</evidence>
<keyword evidence="12" id="KW-0808">Transferase</keyword>
<dbReference type="InterPro" id="IPR057598">
    <property type="entry name" value="Fn3_PTPRU"/>
</dbReference>
<evidence type="ECO:0000256" key="6">
    <source>
        <dbReference type="ARBA" id="ARBA00023180"/>
    </source>
</evidence>
<dbReference type="EMBL" id="JAUDFV010000141">
    <property type="protein sequence ID" value="KAL2722708.1"/>
    <property type="molecule type" value="Genomic_DNA"/>
</dbReference>
<dbReference type="GO" id="GO:0004714">
    <property type="term" value="F:transmembrane receptor protein tyrosine kinase activity"/>
    <property type="evidence" value="ECO:0007669"/>
    <property type="project" value="UniProtKB-ARBA"/>
</dbReference>
<dbReference type="SUPFAM" id="SSF49265">
    <property type="entry name" value="Fibronectin type III"/>
    <property type="match status" value="1"/>
</dbReference>
<dbReference type="PANTHER" id="PTHR24416">
    <property type="entry name" value="TYROSINE-PROTEIN KINASE RECEPTOR"/>
    <property type="match status" value="1"/>
</dbReference>
<dbReference type="InterPro" id="IPR001245">
    <property type="entry name" value="Ser-Thr/Tyr_kinase_cat_dom"/>
</dbReference>
<accession>A0ABD2AQ23</accession>
<sequence length="716" mass="79798">MKKKKKRNMATIILLLSITLVCGQEYEGCFKSPAVDPDLSSLISSRITAPTECIEQCHSFDYMFAGLQNGQRCYCGSKFGKNGLSNSCIPCIADRFKFCGGQEAMSIYSTGQKGPSRPRAIQIIPQKDDSFLITWQPPDISNGNITSYTLTAIAIETHSYNILSPIESQVQGATSNSTILRGLQPGTKYNVSISASNSQGISKPAYATEWTSIGPPDKPATPEILNKNNTTTTVMLSEGSSENGPVSAYQVVVVQPGTIPPVGSDVMYLNYEKSFQEGLGYYITAEFDASDFHNYKKFVVGDGRLIGGYYNAPLKTEPMPQIGLVVISRAQGEVQYSYSNFTNSIQQFQQDEFRQMDSVVVIILRIGIILLGSLLIISILIFYLVRRRHEKAHIIKLPEQQELTLQGPLHEVDNMGYIPEDVPERVNHYQELKNKVWSIPQNNLSIDNAALCRGRFGTVHSGTIQKDDKTFSVVVHTIADRLLKPSDKQAMLRELDICIKASTMKYLAGLVGTCETSDTLYVVLEMPPQILKHLLLAARSGTIFPVDQMLPIGSSIASALQHLENYKIIHTHLCARSIGITNDWIPKVMGHGIAKYVLEDMKYARWRATECFTSKKKHQPGVVWAFGVLLWEMLSMGGTPYSNLQFDSEVEEAVEQGIRLPQLPDMPDPLYEVMLSCWQIDPEERPTFDELVRLNTLSICPITAFTEPYIPELELN</sequence>
<reference evidence="12 13" key="1">
    <citation type="journal article" date="2024" name="Ann. Entomol. Soc. Am.">
        <title>Genomic analyses of the southern and eastern yellowjacket wasps (Hymenoptera: Vespidae) reveal evolutionary signatures of social life.</title>
        <authorList>
            <person name="Catto M.A."/>
            <person name="Caine P.B."/>
            <person name="Orr S.E."/>
            <person name="Hunt B.G."/>
            <person name="Goodisman M.A.D."/>
        </authorList>
    </citation>
    <scope>NUCLEOTIDE SEQUENCE [LARGE SCALE GENOMIC DNA]</scope>
    <source>
        <strain evidence="12">233</strain>
        <tissue evidence="12">Head and thorax</tissue>
    </source>
</reference>
<dbReference type="InterPro" id="IPR011009">
    <property type="entry name" value="Kinase-like_dom_sf"/>
</dbReference>
<evidence type="ECO:0000256" key="1">
    <source>
        <dbReference type="ARBA" id="ARBA00004479"/>
    </source>
</evidence>
<dbReference type="Proteomes" id="UP001607302">
    <property type="component" value="Unassembled WGS sequence"/>
</dbReference>
<dbReference type="CDD" id="cd00063">
    <property type="entry name" value="FN3"/>
    <property type="match status" value="1"/>
</dbReference>
<keyword evidence="12" id="KW-0418">Kinase</keyword>
<evidence type="ECO:0000256" key="4">
    <source>
        <dbReference type="ARBA" id="ARBA00022989"/>
    </source>
</evidence>
<dbReference type="Gene3D" id="1.10.510.10">
    <property type="entry name" value="Transferase(Phosphotransferase) domain 1"/>
    <property type="match status" value="1"/>
</dbReference>
<keyword evidence="6" id="KW-0325">Glycoprotein</keyword>
<dbReference type="InterPro" id="IPR002889">
    <property type="entry name" value="WSC_carb-bd"/>
</dbReference>
<keyword evidence="13" id="KW-1185">Reference proteome</keyword>
<dbReference type="PROSITE" id="PS50853">
    <property type="entry name" value="FN3"/>
    <property type="match status" value="1"/>
</dbReference>
<evidence type="ECO:0000256" key="7">
    <source>
        <dbReference type="SAM" id="Phobius"/>
    </source>
</evidence>
<feature type="chain" id="PRO_5044895123" evidence="8">
    <location>
        <begin position="24"/>
        <end position="716"/>
    </location>
</feature>
<gene>
    <name evidence="12" type="ORF">V1478_009571</name>
</gene>
<feature type="signal peptide" evidence="8">
    <location>
        <begin position="1"/>
        <end position="23"/>
    </location>
</feature>
<dbReference type="Gene3D" id="2.60.40.10">
    <property type="entry name" value="Immunoglobulins"/>
    <property type="match status" value="1"/>
</dbReference>
<keyword evidence="2 7" id="KW-0812">Transmembrane</keyword>
<dbReference type="Pfam" id="PF01822">
    <property type="entry name" value="WSC"/>
    <property type="match status" value="1"/>
</dbReference>
<evidence type="ECO:0000256" key="3">
    <source>
        <dbReference type="ARBA" id="ARBA00022729"/>
    </source>
</evidence>
<dbReference type="InterPro" id="IPR003961">
    <property type="entry name" value="FN3_dom"/>
</dbReference>
<dbReference type="PANTHER" id="PTHR24416:SF631">
    <property type="entry name" value="SERINE_THREONINE_TYROSINE KINASE 1"/>
    <property type="match status" value="1"/>
</dbReference>
<evidence type="ECO:0000256" key="5">
    <source>
        <dbReference type="ARBA" id="ARBA00023136"/>
    </source>
</evidence>
<dbReference type="SUPFAM" id="SSF56112">
    <property type="entry name" value="Protein kinase-like (PK-like)"/>
    <property type="match status" value="1"/>
</dbReference>
<dbReference type="AlphaFoldDB" id="A0ABD2AQ23"/>
<comment type="caution">
    <text evidence="12">The sequence shown here is derived from an EMBL/GenBank/DDBJ whole genome shotgun (WGS) entry which is preliminary data.</text>
</comment>
<keyword evidence="4 7" id="KW-1133">Transmembrane helix</keyword>
<dbReference type="InterPro" id="IPR036116">
    <property type="entry name" value="FN3_sf"/>
</dbReference>
<dbReference type="InterPro" id="IPR013783">
    <property type="entry name" value="Ig-like_fold"/>
</dbReference>
<keyword evidence="5 7" id="KW-0472">Membrane</keyword>
<dbReference type="PROSITE" id="PS50011">
    <property type="entry name" value="PROTEIN_KINASE_DOM"/>
    <property type="match status" value="1"/>
</dbReference>
<feature type="domain" description="Protein kinase" evidence="9">
    <location>
        <begin position="445"/>
        <end position="710"/>
    </location>
</feature>
<comment type="subcellular location">
    <subcellularLocation>
        <location evidence="1">Membrane</location>
        <topology evidence="1">Single-pass type I membrane protein</topology>
    </subcellularLocation>
</comment>
<feature type="transmembrane region" description="Helical" evidence="7">
    <location>
        <begin position="359"/>
        <end position="385"/>
    </location>
</feature>
<name>A0ABD2AQ23_VESSQ</name>
<evidence type="ECO:0000313" key="12">
    <source>
        <dbReference type="EMBL" id="KAL2722708.1"/>
    </source>
</evidence>
<evidence type="ECO:0000256" key="8">
    <source>
        <dbReference type="SAM" id="SignalP"/>
    </source>
</evidence>
<feature type="domain" description="WSC" evidence="11">
    <location>
        <begin position="23"/>
        <end position="111"/>
    </location>
</feature>
<keyword evidence="3 8" id="KW-0732">Signal</keyword>
<dbReference type="SMART" id="SM00060">
    <property type="entry name" value="FN3"/>
    <property type="match status" value="1"/>
</dbReference>
<proteinExistence type="predicted"/>
<dbReference type="Pfam" id="PF23144">
    <property type="entry name" value="Fn3_PTPRU"/>
    <property type="match status" value="1"/>
</dbReference>
<dbReference type="Gene3D" id="3.30.200.20">
    <property type="entry name" value="Phosphorylase Kinase, domain 1"/>
    <property type="match status" value="1"/>
</dbReference>
<dbReference type="InterPro" id="IPR000719">
    <property type="entry name" value="Prot_kinase_dom"/>
</dbReference>
<dbReference type="Pfam" id="PF07714">
    <property type="entry name" value="PK_Tyr_Ser-Thr"/>
    <property type="match status" value="1"/>
</dbReference>
<dbReference type="GO" id="GO:0016020">
    <property type="term" value="C:membrane"/>
    <property type="evidence" value="ECO:0007669"/>
    <property type="project" value="UniProtKB-SubCell"/>
</dbReference>
<evidence type="ECO:0000259" key="11">
    <source>
        <dbReference type="PROSITE" id="PS51212"/>
    </source>
</evidence>
<dbReference type="SMART" id="SM00321">
    <property type="entry name" value="WSC"/>
    <property type="match status" value="1"/>
</dbReference>
<dbReference type="Pfam" id="PF00041">
    <property type="entry name" value="fn3"/>
    <property type="match status" value="1"/>
</dbReference>
<dbReference type="InterPro" id="IPR050122">
    <property type="entry name" value="RTK"/>
</dbReference>
<organism evidence="12 13">
    <name type="scientific">Vespula squamosa</name>
    <name type="common">Southern yellow jacket</name>
    <name type="synonym">Wasp</name>
    <dbReference type="NCBI Taxonomy" id="30214"/>
    <lineage>
        <taxon>Eukaryota</taxon>
        <taxon>Metazoa</taxon>
        <taxon>Ecdysozoa</taxon>
        <taxon>Arthropoda</taxon>
        <taxon>Hexapoda</taxon>
        <taxon>Insecta</taxon>
        <taxon>Pterygota</taxon>
        <taxon>Neoptera</taxon>
        <taxon>Endopterygota</taxon>
        <taxon>Hymenoptera</taxon>
        <taxon>Apocrita</taxon>
        <taxon>Aculeata</taxon>
        <taxon>Vespoidea</taxon>
        <taxon>Vespidae</taxon>
        <taxon>Vespinae</taxon>
        <taxon>Vespula</taxon>
    </lineage>
</organism>
<protein>
    <submittedName>
        <fullName evidence="12">Tyrosine-protein kinase Wsck</fullName>
    </submittedName>
</protein>
<dbReference type="PROSITE" id="PS51212">
    <property type="entry name" value="WSC"/>
    <property type="match status" value="1"/>
</dbReference>
<feature type="domain" description="Fibronectin type-III" evidence="10">
    <location>
        <begin position="117"/>
        <end position="216"/>
    </location>
</feature>
<evidence type="ECO:0000313" key="13">
    <source>
        <dbReference type="Proteomes" id="UP001607302"/>
    </source>
</evidence>
<evidence type="ECO:0000259" key="10">
    <source>
        <dbReference type="PROSITE" id="PS50853"/>
    </source>
</evidence>
<evidence type="ECO:0000259" key="9">
    <source>
        <dbReference type="PROSITE" id="PS50011"/>
    </source>
</evidence>